<keyword evidence="5" id="KW-0539">Nucleus</keyword>
<dbReference type="AlphaFoldDB" id="A0A7J8WFE1"/>
<keyword evidence="8" id="KW-1185">Reference proteome</keyword>
<dbReference type="PROSITE" id="PS50066">
    <property type="entry name" value="MADS_BOX_2"/>
    <property type="match status" value="1"/>
</dbReference>
<dbReference type="Pfam" id="PF00319">
    <property type="entry name" value="SRF-TF"/>
    <property type="match status" value="1"/>
</dbReference>
<evidence type="ECO:0000256" key="1">
    <source>
        <dbReference type="ARBA" id="ARBA00004123"/>
    </source>
</evidence>
<organism evidence="7 8">
    <name type="scientific">Gossypium klotzschianum</name>
    <dbReference type="NCBI Taxonomy" id="34286"/>
    <lineage>
        <taxon>Eukaryota</taxon>
        <taxon>Viridiplantae</taxon>
        <taxon>Streptophyta</taxon>
        <taxon>Embryophyta</taxon>
        <taxon>Tracheophyta</taxon>
        <taxon>Spermatophyta</taxon>
        <taxon>Magnoliopsida</taxon>
        <taxon>eudicotyledons</taxon>
        <taxon>Gunneridae</taxon>
        <taxon>Pentapetalae</taxon>
        <taxon>rosids</taxon>
        <taxon>malvids</taxon>
        <taxon>Malvales</taxon>
        <taxon>Malvaceae</taxon>
        <taxon>Malvoideae</taxon>
        <taxon>Gossypium</taxon>
    </lineage>
</organism>
<protein>
    <recommendedName>
        <fullName evidence="6">MADS-box domain-containing protein</fullName>
    </recommendedName>
</protein>
<evidence type="ECO:0000259" key="6">
    <source>
        <dbReference type="PROSITE" id="PS50066"/>
    </source>
</evidence>
<feature type="domain" description="MADS-box" evidence="6">
    <location>
        <begin position="11"/>
        <end position="37"/>
    </location>
</feature>
<comment type="subcellular location">
    <subcellularLocation>
        <location evidence="1">Nucleus</location>
    </subcellularLocation>
</comment>
<dbReference type="Proteomes" id="UP000593573">
    <property type="component" value="Unassembled WGS sequence"/>
</dbReference>
<proteinExistence type="predicted"/>
<reference evidence="7 8" key="1">
    <citation type="journal article" date="2019" name="Genome Biol. Evol.">
        <title>Insights into the evolution of the New World diploid cottons (Gossypium, subgenus Houzingenia) based on genome sequencing.</title>
        <authorList>
            <person name="Grover C.E."/>
            <person name="Arick M.A. 2nd"/>
            <person name="Thrash A."/>
            <person name="Conover J.L."/>
            <person name="Sanders W.S."/>
            <person name="Peterson D.G."/>
            <person name="Frelichowski J.E."/>
            <person name="Scheffler J.A."/>
            <person name="Scheffler B.E."/>
            <person name="Wendel J.F."/>
        </authorList>
    </citation>
    <scope>NUCLEOTIDE SEQUENCE [LARGE SCALE GENOMIC DNA]</scope>
    <source>
        <strain evidence="7">57</strain>
        <tissue evidence="7">Leaf</tissue>
    </source>
</reference>
<dbReference type="SUPFAM" id="SSF55455">
    <property type="entry name" value="SRF-like"/>
    <property type="match status" value="1"/>
</dbReference>
<accession>A0A7J8WFE1</accession>
<dbReference type="InterPro" id="IPR002100">
    <property type="entry name" value="TF_MADSbox"/>
</dbReference>
<keyword evidence="2" id="KW-0805">Transcription regulation</keyword>
<evidence type="ECO:0000256" key="3">
    <source>
        <dbReference type="ARBA" id="ARBA00023125"/>
    </source>
</evidence>
<evidence type="ECO:0000256" key="4">
    <source>
        <dbReference type="ARBA" id="ARBA00023163"/>
    </source>
</evidence>
<gene>
    <name evidence="7" type="ORF">Goklo_029682</name>
</gene>
<dbReference type="GO" id="GO:0005634">
    <property type="term" value="C:nucleus"/>
    <property type="evidence" value="ECO:0007669"/>
    <property type="project" value="UniProtKB-SubCell"/>
</dbReference>
<dbReference type="GO" id="GO:0046983">
    <property type="term" value="F:protein dimerization activity"/>
    <property type="evidence" value="ECO:0007669"/>
    <property type="project" value="InterPro"/>
</dbReference>
<evidence type="ECO:0000313" key="7">
    <source>
        <dbReference type="EMBL" id="MBA0673394.1"/>
    </source>
</evidence>
<evidence type="ECO:0000256" key="5">
    <source>
        <dbReference type="ARBA" id="ARBA00023242"/>
    </source>
</evidence>
<keyword evidence="4" id="KW-0804">Transcription</keyword>
<dbReference type="EMBL" id="JABFAB010247353">
    <property type="protein sequence ID" value="MBA0673394.1"/>
    <property type="molecule type" value="Genomic_DNA"/>
</dbReference>
<name>A0A7J8WFE1_9ROSI</name>
<evidence type="ECO:0000256" key="2">
    <source>
        <dbReference type="ARBA" id="ARBA00023015"/>
    </source>
</evidence>
<evidence type="ECO:0000313" key="8">
    <source>
        <dbReference type="Proteomes" id="UP000593573"/>
    </source>
</evidence>
<dbReference type="Gene3D" id="3.40.1810.10">
    <property type="entry name" value="Transcription factor, MADS-box"/>
    <property type="match status" value="1"/>
</dbReference>
<dbReference type="InterPro" id="IPR036879">
    <property type="entry name" value="TF_MADSbox_sf"/>
</dbReference>
<sequence>MIQQGKPPTKKRKKGLMKNVSELSTLCGIDVCAIMYNPYESQPKKHCKDNREEEMTQVMFNNISGEKVICGLNLGDLYDLNWLLDEKMRDIDKRITALDNTPLNP</sequence>
<dbReference type="OrthoDB" id="779403at2759"/>
<comment type="caution">
    <text evidence="7">The sequence shown here is derived from an EMBL/GenBank/DDBJ whole genome shotgun (WGS) entry which is preliminary data.</text>
</comment>
<dbReference type="GO" id="GO:0003677">
    <property type="term" value="F:DNA binding"/>
    <property type="evidence" value="ECO:0007669"/>
    <property type="project" value="UniProtKB-KW"/>
</dbReference>
<keyword evidence="3" id="KW-0238">DNA-binding</keyword>